<protein>
    <submittedName>
        <fullName evidence="1">Uncharacterized protein</fullName>
    </submittedName>
</protein>
<reference evidence="1 2" key="1">
    <citation type="submission" date="2019-10" db="EMBL/GenBank/DDBJ databases">
        <authorList>
            <person name="Karimi E."/>
        </authorList>
    </citation>
    <scope>NUCLEOTIDE SEQUENCE [LARGE SCALE GENOMIC DNA]</scope>
    <source>
        <strain evidence="1">Sphingobacterium sp. 8BC</strain>
    </source>
</reference>
<accession>A0A654CM89</accession>
<evidence type="ECO:0000313" key="2">
    <source>
        <dbReference type="Proteomes" id="UP000432350"/>
    </source>
</evidence>
<dbReference type="AlphaFoldDB" id="A0A654CM89"/>
<evidence type="ECO:0000313" key="1">
    <source>
        <dbReference type="EMBL" id="VXC94547.1"/>
    </source>
</evidence>
<sequence length="57" mass="6283">MRLVTSSMLFSNADAKNQVSIQKVPDDLNSSDITFSPLIILETTNPPLYESITLSLL</sequence>
<gene>
    <name evidence="1" type="ORF">SPHINGO8BC_51048</name>
</gene>
<organism evidence="1 2">
    <name type="scientific">Sphingobacterium multivorum</name>
    <dbReference type="NCBI Taxonomy" id="28454"/>
    <lineage>
        <taxon>Bacteria</taxon>
        <taxon>Pseudomonadati</taxon>
        <taxon>Bacteroidota</taxon>
        <taxon>Sphingobacteriia</taxon>
        <taxon>Sphingobacteriales</taxon>
        <taxon>Sphingobacteriaceae</taxon>
        <taxon>Sphingobacterium</taxon>
    </lineage>
</organism>
<dbReference type="Proteomes" id="UP000432350">
    <property type="component" value="Unassembled WGS sequence"/>
</dbReference>
<proteinExistence type="predicted"/>
<dbReference type="EMBL" id="CABWMV010000024">
    <property type="protein sequence ID" value="VXC94547.1"/>
    <property type="molecule type" value="Genomic_DNA"/>
</dbReference>
<name>A0A654CM89_SPHMU</name>